<dbReference type="EMBL" id="QPJJ01000006">
    <property type="protein sequence ID" value="RCW70659.1"/>
    <property type="molecule type" value="Genomic_DNA"/>
</dbReference>
<organism evidence="1 2">
    <name type="scientific">Saliterribacillus persicus</name>
    <dbReference type="NCBI Taxonomy" id="930114"/>
    <lineage>
        <taxon>Bacteria</taxon>
        <taxon>Bacillati</taxon>
        <taxon>Bacillota</taxon>
        <taxon>Bacilli</taxon>
        <taxon>Bacillales</taxon>
        <taxon>Bacillaceae</taxon>
        <taxon>Saliterribacillus</taxon>
    </lineage>
</organism>
<accession>A0A368XT51</accession>
<evidence type="ECO:0000313" key="2">
    <source>
        <dbReference type="Proteomes" id="UP000252585"/>
    </source>
</evidence>
<dbReference type="InterPro" id="IPR025619">
    <property type="entry name" value="YlzJ"/>
</dbReference>
<gene>
    <name evidence="1" type="ORF">DFR57_10656</name>
</gene>
<comment type="caution">
    <text evidence="1">The sequence shown here is derived from an EMBL/GenBank/DDBJ whole genome shotgun (WGS) entry which is preliminary data.</text>
</comment>
<proteinExistence type="predicted"/>
<dbReference type="AlphaFoldDB" id="A0A368XT51"/>
<sequence length="69" mass="7925">MIHYTPLNAHDIYQLDNQKNTSYQWLQKENCSLLVKKTGSGDHEIIQVCSTEPNDYLDEAFKPGSIVKL</sequence>
<keyword evidence="2" id="KW-1185">Reference proteome</keyword>
<dbReference type="RefSeq" id="WP_114352653.1">
    <property type="nucleotide sequence ID" value="NZ_QPJJ01000006.1"/>
</dbReference>
<dbReference type="Pfam" id="PF14035">
    <property type="entry name" value="YlzJ"/>
    <property type="match status" value="1"/>
</dbReference>
<name>A0A368XT51_9BACI</name>
<reference evidence="1 2" key="1">
    <citation type="submission" date="2018-07" db="EMBL/GenBank/DDBJ databases">
        <title>Genomic Encyclopedia of Type Strains, Phase IV (KMG-IV): sequencing the most valuable type-strain genomes for metagenomic binning, comparative biology and taxonomic classification.</title>
        <authorList>
            <person name="Goeker M."/>
        </authorList>
    </citation>
    <scope>NUCLEOTIDE SEQUENCE [LARGE SCALE GENOMIC DNA]</scope>
    <source>
        <strain evidence="1 2">DSM 27696</strain>
    </source>
</reference>
<dbReference type="Proteomes" id="UP000252585">
    <property type="component" value="Unassembled WGS sequence"/>
</dbReference>
<protein>
    <submittedName>
        <fullName evidence="1">YlzJ-like protein</fullName>
    </submittedName>
</protein>
<evidence type="ECO:0000313" key="1">
    <source>
        <dbReference type="EMBL" id="RCW70659.1"/>
    </source>
</evidence>
<dbReference type="OrthoDB" id="1683573at2"/>